<evidence type="ECO:0000259" key="2">
    <source>
        <dbReference type="Pfam" id="PF03050"/>
    </source>
</evidence>
<dbReference type="PATRIC" id="fig|947033.5.peg.2363"/>
<dbReference type="InterPro" id="IPR004291">
    <property type="entry name" value="Transposase_IS66_central"/>
</dbReference>
<dbReference type="STRING" id="947033.Lste_2227"/>
<dbReference type="InterPro" id="IPR052344">
    <property type="entry name" value="Transposase-related"/>
</dbReference>
<dbReference type="Proteomes" id="UP000054926">
    <property type="component" value="Unassembled WGS sequence"/>
</dbReference>
<dbReference type="EMBL" id="LNYY01000019">
    <property type="protein sequence ID" value="KTD69069.1"/>
    <property type="molecule type" value="Genomic_DNA"/>
</dbReference>
<dbReference type="OrthoDB" id="5645422at2"/>
<evidence type="ECO:0000313" key="3">
    <source>
        <dbReference type="EMBL" id="KTD69069.1"/>
    </source>
</evidence>
<feature type="compositionally biased region" description="Polar residues" evidence="1">
    <location>
        <begin position="76"/>
        <end position="92"/>
    </location>
</feature>
<feature type="compositionally biased region" description="Basic and acidic residues" evidence="1">
    <location>
        <begin position="93"/>
        <end position="107"/>
    </location>
</feature>
<dbReference type="PANTHER" id="PTHR33678">
    <property type="entry name" value="BLL1576 PROTEIN"/>
    <property type="match status" value="1"/>
</dbReference>
<evidence type="ECO:0000313" key="4">
    <source>
        <dbReference type="Proteomes" id="UP000054926"/>
    </source>
</evidence>
<proteinExistence type="predicted"/>
<dbReference type="Pfam" id="PF03050">
    <property type="entry name" value="DDE_Tnp_IS66"/>
    <property type="match status" value="1"/>
</dbReference>
<name>A0A0W0ZIM7_9GAMM</name>
<keyword evidence="4" id="KW-1185">Reference proteome</keyword>
<sequence>MTPAKDLPMVTEKSQEEIERITELVGASNLPEDIKPFVIGCINLACWIPGALVEHKITVSNLKRLIFGKCNKKTKTSSPSPDVEPSCNTPPEESTKNNLNEHIDESPTPKGHGRLPHTVYTNANQHDVALENLSSGSPCPLECGGTLYRRSPGIIVNIKGQNLASVDKYWLEKLRCGLCNEIFTADVPSHVCKEKYHPSFKAMLALQKYHMAMPFHRQEHFQSLIGFPIPASTQWQLMEELASSALLVFPTLERLAANGELIHNDDTVLRIVDLIHHNRLNPEEKRTGMFTTGILAQNGPYKIALFYNSKRHSGENMERLLDKRNKNLGSVIQMCDALSHNIPANHETIVCNCLSHAFRKFEELERFYPEICQTMMSYLAVPFKVDEASKRLEQDDQQRLLYHQEHSQSAMSDAKEYMEELLTSKQVEPNEALGKAINYMLKRWDKFTQFLRIPGAPIHNNDMERGLKIPIRGRNTWLFYKTEYGAMVGGVLTSIIYTCELAGANPFDYLVALQVYKDHIFKEPSLWLPWNYQHSKQSLEFVLAA</sequence>
<feature type="domain" description="Transposase IS66 central" evidence="2">
    <location>
        <begin position="196"/>
        <end position="487"/>
    </location>
</feature>
<reference evidence="3 4" key="1">
    <citation type="submission" date="2015-11" db="EMBL/GenBank/DDBJ databases">
        <title>Genomic analysis of 38 Legionella species identifies large and diverse effector repertoires.</title>
        <authorList>
            <person name="Burstein D."/>
            <person name="Amaro F."/>
            <person name="Zusman T."/>
            <person name="Lifshitz Z."/>
            <person name="Cohen O."/>
            <person name="Gilbert J.A."/>
            <person name="Pupko T."/>
            <person name="Shuman H.A."/>
            <person name="Segal G."/>
        </authorList>
    </citation>
    <scope>NUCLEOTIDE SEQUENCE [LARGE SCALE GENOMIC DNA]</scope>
    <source>
        <strain evidence="3 4">IMVS3376</strain>
    </source>
</reference>
<dbReference type="PANTHER" id="PTHR33678:SF2">
    <property type="match status" value="1"/>
</dbReference>
<comment type="caution">
    <text evidence="3">The sequence shown here is derived from an EMBL/GenBank/DDBJ whole genome shotgun (WGS) entry which is preliminary data.</text>
</comment>
<evidence type="ECO:0000256" key="1">
    <source>
        <dbReference type="SAM" id="MobiDB-lite"/>
    </source>
</evidence>
<dbReference type="AlphaFoldDB" id="A0A0W0ZIM7"/>
<organism evidence="3 4">
    <name type="scientific">Legionella steelei</name>
    <dbReference type="NCBI Taxonomy" id="947033"/>
    <lineage>
        <taxon>Bacteria</taxon>
        <taxon>Pseudomonadati</taxon>
        <taxon>Pseudomonadota</taxon>
        <taxon>Gammaproteobacteria</taxon>
        <taxon>Legionellales</taxon>
        <taxon>Legionellaceae</taxon>
        <taxon>Legionella</taxon>
    </lineage>
</organism>
<feature type="region of interest" description="Disordered" evidence="1">
    <location>
        <begin position="73"/>
        <end position="113"/>
    </location>
</feature>
<accession>A0A0W0ZIM7</accession>
<protein>
    <submittedName>
        <fullName evidence="3">Transposase IS66 family protein</fullName>
    </submittedName>
</protein>
<gene>
    <name evidence="3" type="ORF">Lste_2227</name>
</gene>
<dbReference type="RefSeq" id="WP_058511024.1">
    <property type="nucleotide sequence ID" value="NZ_LNYY01000019.1"/>
</dbReference>